<dbReference type="SUPFAM" id="SSF55729">
    <property type="entry name" value="Acyl-CoA N-acyltransferases (Nat)"/>
    <property type="match status" value="1"/>
</dbReference>
<dbReference type="Pfam" id="PF13302">
    <property type="entry name" value="Acetyltransf_3"/>
    <property type="match status" value="1"/>
</dbReference>
<name>A0A1G2KYS0_9BACT</name>
<dbReference type="PANTHER" id="PTHR43415">
    <property type="entry name" value="SPERMIDINE N(1)-ACETYLTRANSFERASE"/>
    <property type="match status" value="1"/>
</dbReference>
<dbReference type="InterPro" id="IPR000182">
    <property type="entry name" value="GNAT_dom"/>
</dbReference>
<feature type="domain" description="N-acetyltransferase" evidence="1">
    <location>
        <begin position="7"/>
        <end position="167"/>
    </location>
</feature>
<gene>
    <name evidence="2" type="ORF">A2934_04680</name>
</gene>
<dbReference type="Gene3D" id="3.40.630.30">
    <property type="match status" value="1"/>
</dbReference>
<dbReference type="EMBL" id="MHQO01000081">
    <property type="protein sequence ID" value="OHA04374.1"/>
    <property type="molecule type" value="Genomic_DNA"/>
</dbReference>
<dbReference type="AlphaFoldDB" id="A0A1G2KYS0"/>
<evidence type="ECO:0000313" key="2">
    <source>
        <dbReference type="EMBL" id="OHA04374.1"/>
    </source>
</evidence>
<comment type="caution">
    <text evidence="2">The sequence shown here is derived from an EMBL/GenBank/DDBJ whole genome shotgun (WGS) entry which is preliminary data.</text>
</comment>
<accession>A0A1G2KYS0</accession>
<dbReference type="GO" id="GO:0016747">
    <property type="term" value="F:acyltransferase activity, transferring groups other than amino-acyl groups"/>
    <property type="evidence" value="ECO:0007669"/>
    <property type="project" value="InterPro"/>
</dbReference>
<dbReference type="Proteomes" id="UP000177982">
    <property type="component" value="Unassembled WGS sequence"/>
</dbReference>
<protein>
    <recommendedName>
        <fullName evidence="1">N-acetyltransferase domain-containing protein</fullName>
    </recommendedName>
</protein>
<dbReference type="InterPro" id="IPR016181">
    <property type="entry name" value="Acyl_CoA_acyltransferase"/>
</dbReference>
<dbReference type="PANTHER" id="PTHR43415:SF3">
    <property type="entry name" value="GNAT-FAMILY ACETYLTRANSFERASE"/>
    <property type="match status" value="1"/>
</dbReference>
<evidence type="ECO:0000313" key="3">
    <source>
        <dbReference type="Proteomes" id="UP000177982"/>
    </source>
</evidence>
<sequence length="185" mass="21641">MLTGKKVVLRPVDIEKDFERCLGWINDRDVIHYLGKQLKPVIKEKERELLRKIATNESSVVFAIETREGTHIGLTGLHDINHFDGTAVTGTLIGDKKYWGRGYGTDAKMLLLWYAFTVLNLRRINSRVIEFNKRSLNCQLKCGYKVEGVMKKEVYKNGSYYDLVCLAVFRRGWMKRWRQYMKKSD</sequence>
<dbReference type="PROSITE" id="PS51186">
    <property type="entry name" value="GNAT"/>
    <property type="match status" value="1"/>
</dbReference>
<proteinExistence type="predicted"/>
<evidence type="ECO:0000259" key="1">
    <source>
        <dbReference type="PROSITE" id="PS51186"/>
    </source>
</evidence>
<reference evidence="2 3" key="1">
    <citation type="journal article" date="2016" name="Nat. Commun.">
        <title>Thousands of microbial genomes shed light on interconnected biogeochemical processes in an aquifer system.</title>
        <authorList>
            <person name="Anantharaman K."/>
            <person name="Brown C.T."/>
            <person name="Hug L.A."/>
            <person name="Sharon I."/>
            <person name="Castelle C.J."/>
            <person name="Probst A.J."/>
            <person name="Thomas B.C."/>
            <person name="Singh A."/>
            <person name="Wilkins M.J."/>
            <person name="Karaoz U."/>
            <person name="Brodie E.L."/>
            <person name="Williams K.H."/>
            <person name="Hubbard S.S."/>
            <person name="Banfield J.F."/>
        </authorList>
    </citation>
    <scope>NUCLEOTIDE SEQUENCE [LARGE SCALE GENOMIC DNA]</scope>
</reference>
<organism evidence="2 3">
    <name type="scientific">Candidatus Sungbacteria bacterium RIFCSPLOWO2_01_FULL_47_10</name>
    <dbReference type="NCBI Taxonomy" id="1802276"/>
    <lineage>
        <taxon>Bacteria</taxon>
        <taxon>Candidatus Sungiibacteriota</taxon>
    </lineage>
</organism>